<dbReference type="AlphaFoldDB" id="A0A177I868"/>
<feature type="transmembrane region" description="Helical" evidence="1">
    <location>
        <begin position="92"/>
        <end position="114"/>
    </location>
</feature>
<accession>A0A177I868</accession>
<keyword evidence="1" id="KW-0472">Membrane</keyword>
<feature type="transmembrane region" description="Helical" evidence="1">
    <location>
        <begin position="12"/>
        <end position="34"/>
    </location>
</feature>
<dbReference type="STRING" id="1705.CA21670_04330"/>
<proteinExistence type="predicted"/>
<comment type="caution">
    <text evidence="2">The sequence shown here is derived from an EMBL/GenBank/DDBJ whole genome shotgun (WGS) entry which is preliminary data.</text>
</comment>
<sequence length="181" mass="18827">MARITFPRTVGFGAGLLALVLIVFSIFGLLWGLWRPEMTATAVEGGGFAIDTTSNAQFQGFGAFVLATALLAGAVAFGVFKYAKSRRGLATMLYLALLTVLGSLAFWLVGGFIAPTMPDVTAEVGSQVSWVPSFNPGLGLAAAPFVCLLVYWSGLYLTIGSSSAGEEATAAVPTEVGQSLY</sequence>
<name>A0A177I868_9CORY</name>
<dbReference type="EMBL" id="LSTQ01000026">
    <property type="protein sequence ID" value="OAH25008.1"/>
    <property type="molecule type" value="Genomic_DNA"/>
</dbReference>
<feature type="transmembrane region" description="Helical" evidence="1">
    <location>
        <begin position="134"/>
        <end position="152"/>
    </location>
</feature>
<keyword evidence="1" id="KW-0812">Transmembrane</keyword>
<dbReference type="Proteomes" id="UP000076947">
    <property type="component" value="Unassembled WGS sequence"/>
</dbReference>
<reference evidence="3" key="1">
    <citation type="submission" date="2016-02" db="EMBL/GenBank/DDBJ databases">
        <authorList>
            <person name="Kaur G."/>
            <person name="Nair G.R."/>
            <person name="Mayilraj S."/>
        </authorList>
    </citation>
    <scope>NUCLEOTIDE SEQUENCE [LARGE SCALE GENOMIC DNA]</scope>
    <source>
        <strain evidence="3">GA-15</strain>
    </source>
</reference>
<evidence type="ECO:0000313" key="2">
    <source>
        <dbReference type="EMBL" id="OAH25008.1"/>
    </source>
</evidence>
<evidence type="ECO:0000313" key="3">
    <source>
        <dbReference type="Proteomes" id="UP000076947"/>
    </source>
</evidence>
<protein>
    <recommendedName>
        <fullName evidence="4">DUF2567 domain-containing protein</fullName>
    </recommendedName>
</protein>
<keyword evidence="1" id="KW-1133">Transmembrane helix</keyword>
<evidence type="ECO:0008006" key="4">
    <source>
        <dbReference type="Google" id="ProtNLM"/>
    </source>
</evidence>
<organism evidence="2 3">
    <name type="scientific">Corynebacterium stationis</name>
    <dbReference type="NCBI Taxonomy" id="1705"/>
    <lineage>
        <taxon>Bacteria</taxon>
        <taxon>Bacillati</taxon>
        <taxon>Actinomycetota</taxon>
        <taxon>Actinomycetes</taxon>
        <taxon>Mycobacteriales</taxon>
        <taxon>Corynebacteriaceae</taxon>
        <taxon>Corynebacterium</taxon>
    </lineage>
</organism>
<keyword evidence="3" id="KW-1185">Reference proteome</keyword>
<gene>
    <name evidence="2" type="ORF">AYJ05_07205</name>
</gene>
<feature type="transmembrane region" description="Helical" evidence="1">
    <location>
        <begin position="61"/>
        <end position="80"/>
    </location>
</feature>
<evidence type="ECO:0000256" key="1">
    <source>
        <dbReference type="SAM" id="Phobius"/>
    </source>
</evidence>
<dbReference type="RefSeq" id="WP_066840836.1">
    <property type="nucleotide sequence ID" value="NZ_LSTQ01000026.1"/>
</dbReference>
<dbReference type="OrthoDB" id="4426727at2"/>